<comment type="caution">
    <text evidence="2">The sequence shown here is derived from an EMBL/GenBank/DDBJ whole genome shotgun (WGS) entry which is preliminary data.</text>
</comment>
<accession>A0ABR1IK00</accession>
<reference evidence="2 3" key="1">
    <citation type="submission" date="2024-01" db="EMBL/GenBank/DDBJ databases">
        <title>A draft genome for the cacao thread blight pathogen Marasmiellus scandens.</title>
        <authorList>
            <person name="Baruah I.K."/>
            <person name="Leung J."/>
            <person name="Bukari Y."/>
            <person name="Amoako-Attah I."/>
            <person name="Meinhardt L.W."/>
            <person name="Bailey B.A."/>
            <person name="Cohen S.P."/>
        </authorList>
    </citation>
    <scope>NUCLEOTIDE SEQUENCE [LARGE SCALE GENOMIC DNA]</scope>
    <source>
        <strain evidence="2 3">GH-19</strain>
    </source>
</reference>
<gene>
    <name evidence="2" type="ORF">VKT23_019965</name>
</gene>
<evidence type="ECO:0000256" key="1">
    <source>
        <dbReference type="SAM" id="MobiDB-lite"/>
    </source>
</evidence>
<feature type="region of interest" description="Disordered" evidence="1">
    <location>
        <begin position="1"/>
        <end position="22"/>
    </location>
</feature>
<evidence type="ECO:0008006" key="4">
    <source>
        <dbReference type="Google" id="ProtNLM"/>
    </source>
</evidence>
<name>A0ABR1IK00_9AGAR</name>
<evidence type="ECO:0000313" key="2">
    <source>
        <dbReference type="EMBL" id="KAK7434862.1"/>
    </source>
</evidence>
<proteinExistence type="predicted"/>
<keyword evidence="3" id="KW-1185">Reference proteome</keyword>
<organism evidence="2 3">
    <name type="scientific">Marasmiellus scandens</name>
    <dbReference type="NCBI Taxonomy" id="2682957"/>
    <lineage>
        <taxon>Eukaryota</taxon>
        <taxon>Fungi</taxon>
        <taxon>Dikarya</taxon>
        <taxon>Basidiomycota</taxon>
        <taxon>Agaricomycotina</taxon>
        <taxon>Agaricomycetes</taxon>
        <taxon>Agaricomycetidae</taxon>
        <taxon>Agaricales</taxon>
        <taxon>Marasmiineae</taxon>
        <taxon>Omphalotaceae</taxon>
        <taxon>Marasmiellus</taxon>
    </lineage>
</organism>
<protein>
    <recommendedName>
        <fullName evidence="4">BZIP domain-containing protein</fullName>
    </recommendedName>
</protein>
<dbReference type="EMBL" id="JBANRG010000115">
    <property type="protein sequence ID" value="KAK7434862.1"/>
    <property type="molecule type" value="Genomic_DNA"/>
</dbReference>
<sequence>MSSKNKTIPEGVGADTKKEKARIRAQKYRERNRDLVNKKARERRLEQNVKLTVEALKKRRALSRKSSKKYYSK</sequence>
<dbReference type="Proteomes" id="UP001498398">
    <property type="component" value="Unassembled WGS sequence"/>
</dbReference>
<evidence type="ECO:0000313" key="3">
    <source>
        <dbReference type="Proteomes" id="UP001498398"/>
    </source>
</evidence>